<dbReference type="Gene3D" id="1.10.150.20">
    <property type="entry name" value="5' to 3' exonuclease, C-terminal subdomain"/>
    <property type="match status" value="2"/>
</dbReference>
<dbReference type="CDD" id="cd09898">
    <property type="entry name" value="H3TH_53EXO"/>
    <property type="match status" value="1"/>
</dbReference>
<dbReference type="GO" id="GO:0008409">
    <property type="term" value="F:5'-3' exonuclease activity"/>
    <property type="evidence" value="ECO:0007669"/>
    <property type="project" value="InterPro"/>
</dbReference>
<dbReference type="AlphaFoldDB" id="A0A1G6HNK8"/>
<dbReference type="SMART" id="SM00475">
    <property type="entry name" value="53EXOc"/>
    <property type="match status" value="1"/>
</dbReference>
<dbReference type="FunFam" id="1.10.150.20:FF:000003">
    <property type="entry name" value="DNA polymerase I"/>
    <property type="match status" value="1"/>
</dbReference>
<evidence type="ECO:0000256" key="7">
    <source>
        <dbReference type="ARBA" id="ARBA00022763"/>
    </source>
</evidence>
<evidence type="ECO:0000256" key="10">
    <source>
        <dbReference type="ARBA" id="ARBA00023204"/>
    </source>
</evidence>
<dbReference type="PROSITE" id="PS00447">
    <property type="entry name" value="DNA_POLYMERASE_A"/>
    <property type="match status" value="1"/>
</dbReference>
<evidence type="ECO:0000313" key="15">
    <source>
        <dbReference type="Proteomes" id="UP000199411"/>
    </source>
</evidence>
<dbReference type="InterPro" id="IPR020046">
    <property type="entry name" value="5-3_exonucl_a-hlix_arch_N"/>
</dbReference>
<accession>A0A1G6HNK8</accession>
<keyword evidence="8" id="KW-0239">DNA-directed DNA polymerase</keyword>
<dbReference type="GO" id="GO:0003887">
    <property type="term" value="F:DNA-directed DNA polymerase activity"/>
    <property type="evidence" value="ECO:0007669"/>
    <property type="project" value="UniProtKB-KW"/>
</dbReference>
<evidence type="ECO:0000256" key="6">
    <source>
        <dbReference type="ARBA" id="ARBA00022705"/>
    </source>
</evidence>
<protein>
    <recommendedName>
        <fullName evidence="3">DNA polymerase I</fullName>
        <ecNumber evidence="2">2.7.7.7</ecNumber>
    </recommendedName>
</protein>
<dbReference type="SMART" id="SM00482">
    <property type="entry name" value="POLAc"/>
    <property type="match status" value="1"/>
</dbReference>
<dbReference type="GO" id="GO:0006302">
    <property type="term" value="P:double-strand break repair"/>
    <property type="evidence" value="ECO:0007669"/>
    <property type="project" value="TreeGrafter"/>
</dbReference>
<dbReference type="Gene3D" id="1.20.1060.10">
    <property type="entry name" value="Taq DNA Polymerase, Chain T, domain 4"/>
    <property type="match status" value="1"/>
</dbReference>
<dbReference type="InterPro" id="IPR001098">
    <property type="entry name" value="DNA-dir_DNA_pol_A_palm_dom"/>
</dbReference>
<dbReference type="GO" id="GO:0003677">
    <property type="term" value="F:DNA binding"/>
    <property type="evidence" value="ECO:0007669"/>
    <property type="project" value="UniProtKB-KW"/>
</dbReference>
<dbReference type="InterPro" id="IPR020045">
    <property type="entry name" value="DNA_polI_H3TH"/>
</dbReference>
<comment type="similarity">
    <text evidence="1">Belongs to the DNA polymerase type-A family.</text>
</comment>
<evidence type="ECO:0000256" key="3">
    <source>
        <dbReference type="ARBA" id="ARBA00020311"/>
    </source>
</evidence>
<dbReference type="SUPFAM" id="SSF56672">
    <property type="entry name" value="DNA/RNA polymerases"/>
    <property type="match status" value="1"/>
</dbReference>
<evidence type="ECO:0000256" key="4">
    <source>
        <dbReference type="ARBA" id="ARBA00022679"/>
    </source>
</evidence>
<dbReference type="InterPro" id="IPR036279">
    <property type="entry name" value="5-3_exonuclease_C_sf"/>
</dbReference>
<proteinExistence type="inferred from homology"/>
<evidence type="ECO:0000259" key="12">
    <source>
        <dbReference type="SMART" id="SM00475"/>
    </source>
</evidence>
<dbReference type="CDD" id="cd09859">
    <property type="entry name" value="PIN_53EXO"/>
    <property type="match status" value="1"/>
</dbReference>
<dbReference type="Gene3D" id="3.30.420.10">
    <property type="entry name" value="Ribonuclease H-like superfamily/Ribonuclease H"/>
    <property type="match status" value="1"/>
</dbReference>
<keyword evidence="9" id="KW-0238">DNA-binding</keyword>
<dbReference type="Pfam" id="PF00476">
    <property type="entry name" value="DNA_pol_A"/>
    <property type="match status" value="1"/>
</dbReference>
<evidence type="ECO:0000256" key="8">
    <source>
        <dbReference type="ARBA" id="ARBA00022932"/>
    </source>
</evidence>
<dbReference type="EMBL" id="FMYU01000001">
    <property type="protein sequence ID" value="SDB95718.1"/>
    <property type="molecule type" value="Genomic_DNA"/>
</dbReference>
<keyword evidence="15" id="KW-1185">Reference proteome</keyword>
<dbReference type="InterPro" id="IPR008918">
    <property type="entry name" value="HhH2"/>
</dbReference>
<evidence type="ECO:0000256" key="9">
    <source>
        <dbReference type="ARBA" id="ARBA00023125"/>
    </source>
</evidence>
<dbReference type="SUPFAM" id="SSF88723">
    <property type="entry name" value="PIN domain-like"/>
    <property type="match status" value="1"/>
</dbReference>
<dbReference type="InterPro" id="IPR002298">
    <property type="entry name" value="DNA_polymerase_A"/>
</dbReference>
<keyword evidence="6" id="KW-0235">DNA replication</keyword>
<organism evidence="14 15">
    <name type="scientific">Desulfurella multipotens</name>
    <dbReference type="NCBI Taxonomy" id="79269"/>
    <lineage>
        <taxon>Bacteria</taxon>
        <taxon>Pseudomonadati</taxon>
        <taxon>Campylobacterota</taxon>
        <taxon>Desulfurellia</taxon>
        <taxon>Desulfurellales</taxon>
        <taxon>Desulfurellaceae</taxon>
        <taxon>Desulfurella</taxon>
    </lineage>
</organism>
<dbReference type="PANTHER" id="PTHR10133">
    <property type="entry name" value="DNA POLYMERASE I"/>
    <property type="match status" value="1"/>
</dbReference>
<dbReference type="InterPro" id="IPR029060">
    <property type="entry name" value="PIN-like_dom_sf"/>
</dbReference>
<evidence type="ECO:0000256" key="2">
    <source>
        <dbReference type="ARBA" id="ARBA00012417"/>
    </source>
</evidence>
<dbReference type="PRINTS" id="PR00868">
    <property type="entry name" value="DNAPOLI"/>
</dbReference>
<dbReference type="CDD" id="cd08637">
    <property type="entry name" value="DNA_pol_A_pol_I_C"/>
    <property type="match status" value="1"/>
</dbReference>
<dbReference type="Pfam" id="PF01367">
    <property type="entry name" value="5_3_exonuc"/>
    <property type="match status" value="1"/>
</dbReference>
<sequence length="759" mass="86941">MKEKVYLIDGSSFLYRFFYAIKNLSYNNFPTSVIFGFARLLLSLKDAKYILICFDSKEKTFRKELFDDYKKQRPPIPDDLAIQIEPTKEIIKAFGVKYLELAGFEADDIIATLANKFKKDFDVVIVTQDKDLFQLVDDNVFIFDPVKNITYDYKKTIEKFGVKPQQISDLLALAGDSSDGIPGVENIGPKTAVKLLTSYGDINSIIKNKDRLPQKIKENIDEEKLKLYKSLTILDKNINFDNITIDSIKKSEPDLELLTKLFKQYNFKSLMDKLVPNKNNNKNCNQANLFDEQLPSYQTDDSVLLELAAYLIQPKTAGNIDKCALFIDKGLYEKVSEMTYSQKVSYLKPIFLDFIKKLGLEFLLFEVELPLSKILKKMEKEGIGVDIEKLKQYRETINKLIQEKRSSIESITGSININSPKELQVALFEKLGLKPTKKNKTGFSTDSDTLEQLDHPVAKLIIEYRILTKLLSTYIEPLIKNADKNNRIHTTFNQTLTLTGRLSSSNPNMQNLPLDNPFVNIREAIVAKKDFSLICADYSQIELRVLAELSKDPILLEIFKKDLDIHTQTAVELFNILPEMVDSHTRRIAKTINFGIIYGMGAQSLAKTLSIPAQKASEYIQRYFERFSKAKEFIDETLKETKNLGYTQTYFNRRRYFENINSPNKKLAEFEKRAAVNAKIQGTAADIIKIAMVKLDKALENFDAKIILQIHDELLIECSDAQVEEVKDIVKNSMEKVVNFEVPLKVNIGIGKNWHEAKT</sequence>
<dbReference type="InterPro" id="IPR043502">
    <property type="entry name" value="DNA/RNA_pol_sf"/>
</dbReference>
<evidence type="ECO:0000256" key="1">
    <source>
        <dbReference type="ARBA" id="ARBA00007705"/>
    </source>
</evidence>
<name>A0A1G6HNK8_9BACT</name>
<feature type="domain" description="5'-3' exonuclease" evidence="12">
    <location>
        <begin position="1"/>
        <end position="249"/>
    </location>
</feature>
<dbReference type="EC" id="2.7.7.7" evidence="2"/>
<comment type="catalytic activity">
    <reaction evidence="11">
        <text>DNA(n) + a 2'-deoxyribonucleoside 5'-triphosphate = DNA(n+1) + diphosphate</text>
        <dbReference type="Rhea" id="RHEA:22508"/>
        <dbReference type="Rhea" id="RHEA-COMP:17339"/>
        <dbReference type="Rhea" id="RHEA-COMP:17340"/>
        <dbReference type="ChEBI" id="CHEBI:33019"/>
        <dbReference type="ChEBI" id="CHEBI:61560"/>
        <dbReference type="ChEBI" id="CHEBI:173112"/>
        <dbReference type="EC" id="2.7.7.7"/>
    </reaction>
</comment>
<dbReference type="Gene3D" id="3.30.70.370">
    <property type="match status" value="1"/>
</dbReference>
<dbReference type="SMART" id="SM00279">
    <property type="entry name" value="HhH2"/>
    <property type="match status" value="1"/>
</dbReference>
<dbReference type="OrthoDB" id="9806424at2"/>
<dbReference type="PANTHER" id="PTHR10133:SF27">
    <property type="entry name" value="DNA POLYMERASE NU"/>
    <property type="match status" value="1"/>
</dbReference>
<reference evidence="15" key="1">
    <citation type="submission" date="2016-10" db="EMBL/GenBank/DDBJ databases">
        <authorList>
            <person name="Varghese N."/>
            <person name="Submissions S."/>
        </authorList>
    </citation>
    <scope>NUCLEOTIDE SEQUENCE [LARGE SCALE GENOMIC DNA]</scope>
    <source>
        <strain evidence="15">DSM 8415</strain>
    </source>
</reference>
<gene>
    <name evidence="14" type="ORF">SAMN05660835_00045</name>
</gene>
<dbReference type="RefSeq" id="WP_092127312.1">
    <property type="nucleotide sequence ID" value="NZ_FMYU01000001.1"/>
</dbReference>
<feature type="domain" description="DNA-directed DNA polymerase family A palm" evidence="13">
    <location>
        <begin position="521"/>
        <end position="722"/>
    </location>
</feature>
<evidence type="ECO:0000256" key="5">
    <source>
        <dbReference type="ARBA" id="ARBA00022695"/>
    </source>
</evidence>
<dbReference type="Gene3D" id="3.40.50.1010">
    <property type="entry name" value="5'-nuclease"/>
    <property type="match status" value="1"/>
</dbReference>
<dbReference type="Proteomes" id="UP000199411">
    <property type="component" value="Unassembled WGS sequence"/>
</dbReference>
<dbReference type="SUPFAM" id="SSF47807">
    <property type="entry name" value="5' to 3' exonuclease, C-terminal subdomain"/>
    <property type="match status" value="1"/>
</dbReference>
<keyword evidence="7" id="KW-0227">DNA damage</keyword>
<keyword evidence="4" id="KW-0808">Transferase</keyword>
<evidence type="ECO:0000313" key="14">
    <source>
        <dbReference type="EMBL" id="SDB95718.1"/>
    </source>
</evidence>
<dbReference type="InterPro" id="IPR036397">
    <property type="entry name" value="RNaseH_sf"/>
</dbReference>
<keyword evidence="5" id="KW-0548">Nucleotidyltransferase</keyword>
<evidence type="ECO:0000259" key="13">
    <source>
        <dbReference type="SMART" id="SM00482"/>
    </source>
</evidence>
<dbReference type="InterPro" id="IPR002421">
    <property type="entry name" value="5-3_exonuclease"/>
</dbReference>
<keyword evidence="10" id="KW-0234">DNA repair</keyword>
<evidence type="ECO:0000256" key="11">
    <source>
        <dbReference type="ARBA" id="ARBA00049244"/>
    </source>
</evidence>
<dbReference type="FunFam" id="1.10.150.20:FF:000002">
    <property type="entry name" value="DNA polymerase I"/>
    <property type="match status" value="1"/>
</dbReference>
<dbReference type="InterPro" id="IPR019760">
    <property type="entry name" value="DNA-dir_DNA_pol_A_CS"/>
</dbReference>
<dbReference type="Pfam" id="PF02739">
    <property type="entry name" value="5_3_exonuc_N"/>
    <property type="match status" value="1"/>
</dbReference>
<dbReference type="GO" id="GO:0006261">
    <property type="term" value="P:DNA-templated DNA replication"/>
    <property type="evidence" value="ECO:0007669"/>
    <property type="project" value="InterPro"/>
</dbReference>